<evidence type="ECO:0000313" key="1">
    <source>
        <dbReference type="EMBL" id="JAG32066.1"/>
    </source>
</evidence>
<reference evidence="1" key="2">
    <citation type="submission" date="2014-07" db="EMBL/GenBank/DDBJ databases">
        <authorList>
            <person name="Hull J."/>
        </authorList>
    </citation>
    <scope>NUCLEOTIDE SEQUENCE</scope>
</reference>
<gene>
    <name evidence="1" type="primary">RTase_99</name>
    <name evidence="1" type="ORF">CM83_52613</name>
</gene>
<accession>A0A0A9YKC3</accession>
<keyword evidence="1" id="KW-0808">Transferase</keyword>
<protein>
    <submittedName>
        <fullName evidence="1">Putative RNA-directed DNA polymerase from transposon BS</fullName>
    </submittedName>
</protein>
<keyword evidence="1" id="KW-0548">Nucleotidyltransferase</keyword>
<proteinExistence type="predicted"/>
<dbReference type="AlphaFoldDB" id="A0A0A9YKC3"/>
<organism evidence="1">
    <name type="scientific">Lygus hesperus</name>
    <name type="common">Western plant bug</name>
    <dbReference type="NCBI Taxonomy" id="30085"/>
    <lineage>
        <taxon>Eukaryota</taxon>
        <taxon>Metazoa</taxon>
        <taxon>Ecdysozoa</taxon>
        <taxon>Arthropoda</taxon>
        <taxon>Hexapoda</taxon>
        <taxon>Insecta</taxon>
        <taxon>Pterygota</taxon>
        <taxon>Neoptera</taxon>
        <taxon>Paraneoptera</taxon>
        <taxon>Hemiptera</taxon>
        <taxon>Heteroptera</taxon>
        <taxon>Panheteroptera</taxon>
        <taxon>Cimicomorpha</taxon>
        <taxon>Miridae</taxon>
        <taxon>Mirini</taxon>
        <taxon>Lygus</taxon>
    </lineage>
</organism>
<dbReference type="GO" id="GO:0003964">
    <property type="term" value="F:RNA-directed DNA polymerase activity"/>
    <property type="evidence" value="ECO:0007669"/>
    <property type="project" value="UniProtKB-KW"/>
</dbReference>
<dbReference type="EMBL" id="GBHO01011538">
    <property type="protein sequence ID" value="JAG32066.1"/>
    <property type="molecule type" value="Transcribed_RNA"/>
</dbReference>
<name>A0A0A9YKC3_LYGHE</name>
<reference evidence="1" key="1">
    <citation type="journal article" date="2014" name="PLoS ONE">
        <title>Transcriptome-Based Identification of ABC Transporters in the Western Tarnished Plant Bug Lygus hesperus.</title>
        <authorList>
            <person name="Hull J.J."/>
            <person name="Chaney K."/>
            <person name="Geib S.M."/>
            <person name="Fabrick J.A."/>
            <person name="Brent C.S."/>
            <person name="Walsh D."/>
            <person name="Lavine L.C."/>
        </authorList>
    </citation>
    <scope>NUCLEOTIDE SEQUENCE</scope>
</reference>
<sequence length="175" mass="20387">MPEDCFLVGYETMLQQLFWQGQWIWLKSNEPDHDKSNEMDGRIQPDISSCRDGGSGLYTQAYTHYSPNADCKYRDVTKPAARYLGVMLDTKITFGEHIRKIADRAEQKTTVLSHLMRMYRVMDRAISGFDKRYSSSSCVLLLWDVAIEVTQFRRIRGWKNWTTCTGCWDDSSFVI</sequence>
<keyword evidence="1" id="KW-0695">RNA-directed DNA polymerase</keyword>